<name>A0A9P3PTG0_LYOSH</name>
<protein>
    <submittedName>
        <fullName evidence="2">Glycosyltransferase family 90 protein</fullName>
    </submittedName>
</protein>
<dbReference type="InterPro" id="IPR006598">
    <property type="entry name" value="CAP10"/>
</dbReference>
<organism evidence="2 3">
    <name type="scientific">Lyophyllum shimeji</name>
    <name type="common">Hon-shimeji</name>
    <name type="synonym">Tricholoma shimeji</name>
    <dbReference type="NCBI Taxonomy" id="47721"/>
    <lineage>
        <taxon>Eukaryota</taxon>
        <taxon>Fungi</taxon>
        <taxon>Dikarya</taxon>
        <taxon>Basidiomycota</taxon>
        <taxon>Agaricomycotina</taxon>
        <taxon>Agaricomycetes</taxon>
        <taxon>Agaricomycetidae</taxon>
        <taxon>Agaricales</taxon>
        <taxon>Tricholomatineae</taxon>
        <taxon>Lyophyllaceae</taxon>
        <taxon>Lyophyllum</taxon>
    </lineage>
</organism>
<dbReference type="PANTHER" id="PTHR12203:SF118">
    <property type="entry name" value="BETA-1,2-XYLOSYLTRANSFERASE 1"/>
    <property type="match status" value="1"/>
</dbReference>
<dbReference type="AlphaFoldDB" id="A0A9P3PTG0"/>
<reference evidence="2" key="1">
    <citation type="submission" date="2022-07" db="EMBL/GenBank/DDBJ databases">
        <title>The genome of Lyophyllum shimeji provides insight into the initial evolution of ectomycorrhizal fungal genome.</title>
        <authorList>
            <person name="Kobayashi Y."/>
            <person name="Shibata T."/>
            <person name="Hirakawa H."/>
            <person name="Shigenobu S."/>
            <person name="Nishiyama T."/>
            <person name="Yamada A."/>
            <person name="Hasebe M."/>
            <person name="Kawaguchi M."/>
        </authorList>
    </citation>
    <scope>NUCLEOTIDE SEQUENCE</scope>
    <source>
        <strain evidence="2">AT787</strain>
    </source>
</reference>
<comment type="caution">
    <text evidence="2">The sequence shown here is derived from an EMBL/GenBank/DDBJ whole genome shotgun (WGS) entry which is preliminary data.</text>
</comment>
<proteinExistence type="predicted"/>
<keyword evidence="3" id="KW-1185">Reference proteome</keyword>
<dbReference type="InterPro" id="IPR051091">
    <property type="entry name" value="O-Glucosyltr/Glycosyltrsf_90"/>
</dbReference>
<accession>A0A9P3PTG0</accession>
<evidence type="ECO:0000259" key="1">
    <source>
        <dbReference type="SMART" id="SM00672"/>
    </source>
</evidence>
<feature type="domain" description="Glycosyl transferase CAP10" evidence="1">
    <location>
        <begin position="277"/>
        <end position="562"/>
    </location>
</feature>
<sequence length="572" mass="65864">MSQVNPKAGDGHDVEQDQTHFSAAPALQEHLYRSDGLLEVNPNGPHPIFELIRNAEAEWDAKLSRSSRTIEEAVAEYERRYKRPPPLGFDAWWAYVEEHKVQLPDEYDQIYRDLEPYWGMNPKDLQEIQSEWEGHADSWTIGKTADSPISLVNSTLPRKERGQHDLATGAYQVMDLLKDVEEFIPPFRAVFSPHDNPNLHTDFELKSEALKHAAAGTFLDINNPPPVKLTGWLSACDPNSPAWRDPIDWDGRASPQRTKSFIYKHREAMDPCLHPSLLLLHGQFLSHRKGPVAHRRMIPQFSYCPTLLHHDITPAMPINWVPDVLPRFDDPEWGAKVDERLQWRGSNTGIWHAKRTRWRDAQRARLVEWANMGMEGNLSVLRPPVGNGDGWQQRVGEPVDVRKARYAPAMLDVAFAGKPLSCAGEMCEELARIFEFRKPQSFKAAGQYKYILDVDGNGWSSRFKRLITSNALIFKSTIYPEWFTDRIAPWVHYIPVQVDLSDVFDSLMFFRGDLNGEGAHEDLARKIALAGRQWSLQFWRKEDLTAYMFRLFLEYARVMNPDRLNMSYVQVP</sequence>
<dbReference type="Pfam" id="PF05686">
    <property type="entry name" value="Glyco_transf_90"/>
    <property type="match status" value="1"/>
</dbReference>
<dbReference type="EMBL" id="BRPK01000009">
    <property type="protein sequence ID" value="GLB41254.1"/>
    <property type="molecule type" value="Genomic_DNA"/>
</dbReference>
<evidence type="ECO:0000313" key="3">
    <source>
        <dbReference type="Proteomes" id="UP001063166"/>
    </source>
</evidence>
<gene>
    <name evidence="2" type="ORF">LshimejAT787_0904690</name>
</gene>
<dbReference type="SMART" id="SM00672">
    <property type="entry name" value="CAP10"/>
    <property type="match status" value="1"/>
</dbReference>
<dbReference type="Proteomes" id="UP001063166">
    <property type="component" value="Unassembled WGS sequence"/>
</dbReference>
<evidence type="ECO:0000313" key="2">
    <source>
        <dbReference type="EMBL" id="GLB41254.1"/>
    </source>
</evidence>
<dbReference type="PANTHER" id="PTHR12203">
    <property type="entry name" value="KDEL LYS-ASP-GLU-LEU CONTAINING - RELATED"/>
    <property type="match status" value="1"/>
</dbReference>
<dbReference type="OrthoDB" id="541052at2759"/>